<evidence type="ECO:0000313" key="4">
    <source>
        <dbReference type="Proteomes" id="UP001501734"/>
    </source>
</evidence>
<feature type="transmembrane region" description="Helical" evidence="1">
    <location>
        <begin position="72"/>
        <end position="89"/>
    </location>
</feature>
<keyword evidence="1" id="KW-0472">Membrane</keyword>
<reference evidence="4" key="1">
    <citation type="journal article" date="2019" name="Int. J. Syst. Evol. Microbiol.">
        <title>The Global Catalogue of Microorganisms (GCM) 10K type strain sequencing project: providing services to taxonomists for standard genome sequencing and annotation.</title>
        <authorList>
            <consortium name="The Broad Institute Genomics Platform"/>
            <consortium name="The Broad Institute Genome Sequencing Center for Infectious Disease"/>
            <person name="Wu L."/>
            <person name="Ma J."/>
        </authorList>
    </citation>
    <scope>NUCLEOTIDE SEQUENCE [LARGE SCALE GENOMIC DNA]</scope>
    <source>
        <strain evidence="4">JCM 17250</strain>
    </source>
</reference>
<dbReference type="InterPro" id="IPR050616">
    <property type="entry name" value="CPA3_Na-H_Antiporter_A"/>
</dbReference>
<keyword evidence="1" id="KW-0812">Transmembrane</keyword>
<feature type="domain" description="MrpA C-terminal/MbhE" evidence="2">
    <location>
        <begin position="31"/>
        <end position="84"/>
    </location>
</feature>
<keyword evidence="4" id="KW-1185">Reference proteome</keyword>
<organism evidence="3 4">
    <name type="scientific">Amphibacillus indicireducens</name>
    <dbReference type="NCBI Taxonomy" id="1076330"/>
    <lineage>
        <taxon>Bacteria</taxon>
        <taxon>Bacillati</taxon>
        <taxon>Bacillota</taxon>
        <taxon>Bacilli</taxon>
        <taxon>Bacillales</taxon>
        <taxon>Bacillaceae</taxon>
        <taxon>Amphibacillus</taxon>
    </lineage>
</organism>
<dbReference type="RefSeq" id="WP_344909932.1">
    <property type="nucleotide sequence ID" value="NZ_BAABDL010000021.1"/>
</dbReference>
<evidence type="ECO:0000259" key="2">
    <source>
        <dbReference type="Pfam" id="PF20501"/>
    </source>
</evidence>
<name>A0ABP7V6F8_9BACI</name>
<dbReference type="Pfam" id="PF20501">
    <property type="entry name" value="MbhE"/>
    <property type="match status" value="1"/>
</dbReference>
<protein>
    <recommendedName>
        <fullName evidence="2">MrpA C-terminal/MbhE domain-containing protein</fullName>
    </recommendedName>
</protein>
<dbReference type="PANTHER" id="PTHR43373">
    <property type="entry name" value="NA(+)/H(+) ANTIPORTER SUBUNIT"/>
    <property type="match status" value="1"/>
</dbReference>
<evidence type="ECO:0000256" key="1">
    <source>
        <dbReference type="SAM" id="Phobius"/>
    </source>
</evidence>
<gene>
    <name evidence="3" type="ORF">GCM10022410_04630</name>
</gene>
<dbReference type="PANTHER" id="PTHR43373:SF1">
    <property type="entry name" value="NA(+)_H(+) ANTIPORTER SUBUNIT A"/>
    <property type="match status" value="1"/>
</dbReference>
<sequence>MRKIFILILLSGLLIVLLTTITELPPMGELDNPSFNEISHYYNDNAANDTGSTNIVTAIITDYRAFDTLGEITVLFTGITAVVSILGIINHKGKKEGEDIHE</sequence>
<dbReference type="Proteomes" id="UP001501734">
    <property type="component" value="Unassembled WGS sequence"/>
</dbReference>
<evidence type="ECO:0000313" key="3">
    <source>
        <dbReference type="EMBL" id="GAA4060626.1"/>
    </source>
</evidence>
<dbReference type="InterPro" id="IPR046806">
    <property type="entry name" value="MrpA_C/MbhE"/>
</dbReference>
<accession>A0ABP7V6F8</accession>
<dbReference type="EMBL" id="BAABDL010000021">
    <property type="protein sequence ID" value="GAA4060626.1"/>
    <property type="molecule type" value="Genomic_DNA"/>
</dbReference>
<keyword evidence="1" id="KW-1133">Transmembrane helix</keyword>
<comment type="caution">
    <text evidence="3">The sequence shown here is derived from an EMBL/GenBank/DDBJ whole genome shotgun (WGS) entry which is preliminary data.</text>
</comment>
<proteinExistence type="predicted"/>